<comment type="similarity">
    <text evidence="10">Belongs to the PlsY family.</text>
</comment>
<dbReference type="HAMAP" id="MF_01043">
    <property type="entry name" value="PlsY"/>
    <property type="match status" value="1"/>
</dbReference>
<evidence type="ECO:0000256" key="1">
    <source>
        <dbReference type="ARBA" id="ARBA00022475"/>
    </source>
</evidence>
<keyword evidence="8 10" id="KW-0594">Phospholipid biosynthesis</keyword>
<reference evidence="11 12" key="1">
    <citation type="submission" date="2019-10" db="EMBL/GenBank/DDBJ databases">
        <title>Alkalibaculum tamaniensis sp.nov., a new alkaliphilic acetogen, isolated on methoxylated aromatics from a mud volcano.</title>
        <authorList>
            <person name="Khomyakova M.A."/>
            <person name="Merkel A.Y."/>
            <person name="Bonch-Osmolovskaya E.A."/>
            <person name="Slobodkin A.I."/>
        </authorList>
    </citation>
    <scope>NUCLEOTIDE SEQUENCE [LARGE SCALE GENOMIC DNA]</scope>
    <source>
        <strain evidence="11 12">M08DMB</strain>
    </source>
</reference>
<evidence type="ECO:0000256" key="4">
    <source>
        <dbReference type="ARBA" id="ARBA00022692"/>
    </source>
</evidence>
<evidence type="ECO:0000256" key="2">
    <source>
        <dbReference type="ARBA" id="ARBA00022516"/>
    </source>
</evidence>
<feature type="transmembrane region" description="Helical" evidence="10">
    <location>
        <begin position="147"/>
        <end position="175"/>
    </location>
</feature>
<keyword evidence="1 10" id="KW-1003">Cell membrane</keyword>
<accession>A0A6A7KDP2</accession>
<dbReference type="RefSeq" id="WP_152806833.1">
    <property type="nucleotide sequence ID" value="NZ_WHNX01000053.1"/>
</dbReference>
<gene>
    <name evidence="10 11" type="primary">plsY</name>
    <name evidence="11" type="ORF">GC105_15985</name>
</gene>
<evidence type="ECO:0000256" key="6">
    <source>
        <dbReference type="ARBA" id="ARBA00023098"/>
    </source>
</evidence>
<comment type="function">
    <text evidence="10">Catalyzes the transfer of an acyl group from acyl-phosphate (acyl-PO(4)) to glycerol-3-phosphate (G3P) to form lysophosphatidic acid (LPA). This enzyme utilizes acyl-phosphate as fatty acyl donor, but not acyl-CoA or acyl-ACP.</text>
</comment>
<protein>
    <recommendedName>
        <fullName evidence="10">Glycerol-3-phosphate acyltransferase</fullName>
    </recommendedName>
    <alternativeName>
        <fullName evidence="10">Acyl-PO4 G3P acyltransferase</fullName>
    </alternativeName>
    <alternativeName>
        <fullName evidence="10">Acyl-phosphate--glycerol-3-phosphate acyltransferase</fullName>
    </alternativeName>
    <alternativeName>
        <fullName evidence="10">G3P acyltransferase</fullName>
        <shortName evidence="10">GPAT</shortName>
        <ecNumber evidence="10">2.3.1.275</ecNumber>
    </alternativeName>
    <alternativeName>
        <fullName evidence="10">Lysophosphatidic acid synthase</fullName>
        <shortName evidence="10">LPA synthase</shortName>
    </alternativeName>
</protein>
<name>A0A6A7KDP2_9FIRM</name>
<dbReference type="AlphaFoldDB" id="A0A6A7KDP2"/>
<sequence length="194" mass="21082">MKDFIILLVCYLIGNISFSYVLTKIKLKKDIREFGSGNAGTTNVLRVLGRKYAILVLVGDVLKGIIAIILGKLLASSEMYIILCGLLVIIGHNWPALMGFRGGKGIATSIGVFVTYDPIVAFICIGIGVLIIVISKYVSLGSVIGMSIFPIVVVMLSRSFEAFIFACCVSAISIYKHRANISRLIKGTENKLKF</sequence>
<dbReference type="GO" id="GO:0043772">
    <property type="term" value="F:acyl-phosphate glycerol-3-phosphate acyltransferase activity"/>
    <property type="evidence" value="ECO:0007669"/>
    <property type="project" value="UniProtKB-UniRule"/>
</dbReference>
<organism evidence="11 12">
    <name type="scientific">Alkalibaculum sporogenes</name>
    <dbReference type="NCBI Taxonomy" id="2655001"/>
    <lineage>
        <taxon>Bacteria</taxon>
        <taxon>Bacillati</taxon>
        <taxon>Bacillota</taxon>
        <taxon>Clostridia</taxon>
        <taxon>Eubacteriales</taxon>
        <taxon>Eubacteriaceae</taxon>
        <taxon>Alkalibaculum</taxon>
    </lineage>
</organism>
<dbReference type="PANTHER" id="PTHR30309">
    <property type="entry name" value="INNER MEMBRANE PROTEIN YGIH"/>
    <property type="match status" value="1"/>
</dbReference>
<keyword evidence="11" id="KW-0012">Acyltransferase</keyword>
<evidence type="ECO:0000256" key="3">
    <source>
        <dbReference type="ARBA" id="ARBA00022679"/>
    </source>
</evidence>
<dbReference type="InterPro" id="IPR003811">
    <property type="entry name" value="G3P_acylTferase_PlsY"/>
</dbReference>
<keyword evidence="2 10" id="KW-0444">Lipid biosynthesis</keyword>
<keyword evidence="9 10" id="KW-1208">Phospholipid metabolism</keyword>
<keyword evidence="6 10" id="KW-0443">Lipid metabolism</keyword>
<dbReference type="NCBIfam" id="TIGR00023">
    <property type="entry name" value="glycerol-3-phosphate 1-O-acyltransferase PlsY"/>
    <property type="match status" value="1"/>
</dbReference>
<dbReference type="UniPathway" id="UPA00085"/>
<keyword evidence="5 10" id="KW-1133">Transmembrane helix</keyword>
<feature type="transmembrane region" description="Helical" evidence="10">
    <location>
        <begin position="80"/>
        <end position="100"/>
    </location>
</feature>
<evidence type="ECO:0000313" key="12">
    <source>
        <dbReference type="Proteomes" id="UP000440004"/>
    </source>
</evidence>
<dbReference type="EMBL" id="WHNX01000053">
    <property type="protein sequence ID" value="MPW27267.1"/>
    <property type="molecule type" value="Genomic_DNA"/>
</dbReference>
<evidence type="ECO:0000256" key="9">
    <source>
        <dbReference type="ARBA" id="ARBA00023264"/>
    </source>
</evidence>
<dbReference type="Pfam" id="PF02660">
    <property type="entry name" value="G3P_acyltransf"/>
    <property type="match status" value="1"/>
</dbReference>
<feature type="transmembrane region" description="Helical" evidence="10">
    <location>
        <begin position="6"/>
        <end position="23"/>
    </location>
</feature>
<comment type="caution">
    <text evidence="11">The sequence shown here is derived from an EMBL/GenBank/DDBJ whole genome shotgun (WGS) entry which is preliminary data.</text>
</comment>
<dbReference type="PANTHER" id="PTHR30309:SF0">
    <property type="entry name" value="GLYCEROL-3-PHOSPHATE ACYLTRANSFERASE-RELATED"/>
    <property type="match status" value="1"/>
</dbReference>
<keyword evidence="7 10" id="KW-0472">Membrane</keyword>
<keyword evidence="3 10" id="KW-0808">Transferase</keyword>
<comment type="subcellular location">
    <subcellularLocation>
        <location evidence="10">Cell membrane</location>
        <topology evidence="10">Multi-pass membrane protein</topology>
    </subcellularLocation>
</comment>
<dbReference type="SMART" id="SM01207">
    <property type="entry name" value="G3P_acyltransf"/>
    <property type="match status" value="1"/>
</dbReference>
<dbReference type="Proteomes" id="UP000440004">
    <property type="component" value="Unassembled WGS sequence"/>
</dbReference>
<evidence type="ECO:0000256" key="8">
    <source>
        <dbReference type="ARBA" id="ARBA00023209"/>
    </source>
</evidence>
<dbReference type="GO" id="GO:0005886">
    <property type="term" value="C:plasma membrane"/>
    <property type="evidence" value="ECO:0007669"/>
    <property type="project" value="UniProtKB-SubCell"/>
</dbReference>
<keyword evidence="12" id="KW-1185">Reference proteome</keyword>
<feature type="transmembrane region" description="Helical" evidence="10">
    <location>
        <begin position="112"/>
        <end position="135"/>
    </location>
</feature>
<evidence type="ECO:0000256" key="5">
    <source>
        <dbReference type="ARBA" id="ARBA00022989"/>
    </source>
</evidence>
<evidence type="ECO:0000313" key="11">
    <source>
        <dbReference type="EMBL" id="MPW27267.1"/>
    </source>
</evidence>
<proteinExistence type="inferred from homology"/>
<comment type="catalytic activity">
    <reaction evidence="10">
        <text>an acyl phosphate + sn-glycerol 3-phosphate = a 1-acyl-sn-glycero-3-phosphate + phosphate</text>
        <dbReference type="Rhea" id="RHEA:34075"/>
        <dbReference type="ChEBI" id="CHEBI:43474"/>
        <dbReference type="ChEBI" id="CHEBI:57597"/>
        <dbReference type="ChEBI" id="CHEBI:57970"/>
        <dbReference type="ChEBI" id="CHEBI:59918"/>
        <dbReference type="EC" id="2.3.1.275"/>
    </reaction>
</comment>
<keyword evidence="4 10" id="KW-0812">Transmembrane</keyword>
<evidence type="ECO:0000256" key="10">
    <source>
        <dbReference type="HAMAP-Rule" id="MF_01043"/>
    </source>
</evidence>
<dbReference type="EC" id="2.3.1.275" evidence="10"/>
<dbReference type="GO" id="GO:0008654">
    <property type="term" value="P:phospholipid biosynthetic process"/>
    <property type="evidence" value="ECO:0007669"/>
    <property type="project" value="UniProtKB-UniRule"/>
</dbReference>
<feature type="transmembrane region" description="Helical" evidence="10">
    <location>
        <begin position="52"/>
        <end position="74"/>
    </location>
</feature>
<comment type="subunit">
    <text evidence="10">Probably interacts with PlsX.</text>
</comment>
<evidence type="ECO:0000256" key="7">
    <source>
        <dbReference type="ARBA" id="ARBA00023136"/>
    </source>
</evidence>
<comment type="pathway">
    <text evidence="10">Lipid metabolism; phospholipid metabolism.</text>
</comment>